<evidence type="ECO:0000256" key="4">
    <source>
        <dbReference type="ARBA" id="ARBA00022741"/>
    </source>
</evidence>
<keyword evidence="7 10" id="KW-0648">Protein biosynthesis</keyword>
<dbReference type="InterPro" id="IPR001412">
    <property type="entry name" value="aa-tRNA-synth_I_CS"/>
</dbReference>
<dbReference type="InterPro" id="IPR014729">
    <property type="entry name" value="Rossmann-like_a/b/a_fold"/>
</dbReference>
<dbReference type="PROSITE" id="PS50889">
    <property type="entry name" value="S4"/>
    <property type="match status" value="1"/>
</dbReference>
<evidence type="ECO:0000256" key="11">
    <source>
        <dbReference type="PROSITE-ProRule" id="PRU00182"/>
    </source>
</evidence>
<dbReference type="Gene3D" id="1.10.240.10">
    <property type="entry name" value="Tyrosyl-Transfer RNA Synthetase"/>
    <property type="match status" value="1"/>
</dbReference>
<dbReference type="SUPFAM" id="SSF55174">
    <property type="entry name" value="Alpha-L RNA-binding motif"/>
    <property type="match status" value="1"/>
</dbReference>
<comment type="subcellular location">
    <subcellularLocation>
        <location evidence="10">Cytoplasm</location>
    </subcellularLocation>
</comment>
<keyword evidence="5 10" id="KW-0067">ATP-binding</keyword>
<dbReference type="PANTHER" id="PTHR11766">
    <property type="entry name" value="TYROSYL-TRNA SYNTHETASE"/>
    <property type="match status" value="1"/>
</dbReference>
<dbReference type="GO" id="GO:0003723">
    <property type="term" value="F:RNA binding"/>
    <property type="evidence" value="ECO:0007669"/>
    <property type="project" value="UniProtKB-KW"/>
</dbReference>
<dbReference type="PANTHER" id="PTHR11766:SF1">
    <property type="entry name" value="TYROSINE--TRNA LIGASE"/>
    <property type="match status" value="1"/>
</dbReference>
<proteinExistence type="inferred from homology"/>
<comment type="caution">
    <text evidence="12">The sequence shown here is derived from an EMBL/GenBank/DDBJ whole genome shotgun (WGS) entry which is preliminary data.</text>
</comment>
<dbReference type="SUPFAM" id="SSF52374">
    <property type="entry name" value="Nucleotidylyl transferase"/>
    <property type="match status" value="1"/>
</dbReference>
<evidence type="ECO:0000256" key="7">
    <source>
        <dbReference type="ARBA" id="ARBA00022917"/>
    </source>
</evidence>
<dbReference type="Gene3D" id="3.40.50.620">
    <property type="entry name" value="HUPs"/>
    <property type="match status" value="1"/>
</dbReference>
<dbReference type="NCBIfam" id="TIGR00234">
    <property type="entry name" value="tyrS"/>
    <property type="match status" value="1"/>
</dbReference>
<evidence type="ECO:0000256" key="2">
    <source>
        <dbReference type="ARBA" id="ARBA00022490"/>
    </source>
</evidence>
<reference evidence="12" key="1">
    <citation type="journal article" date="2021" name="PeerJ">
        <title>Extensive microbial diversity within the chicken gut microbiome revealed by metagenomics and culture.</title>
        <authorList>
            <person name="Gilroy R."/>
            <person name="Ravi A."/>
            <person name="Getino M."/>
            <person name="Pursley I."/>
            <person name="Horton D.L."/>
            <person name="Alikhan N.F."/>
            <person name="Baker D."/>
            <person name="Gharbi K."/>
            <person name="Hall N."/>
            <person name="Watson M."/>
            <person name="Adriaenssens E.M."/>
            <person name="Foster-Nyarko E."/>
            <person name="Jarju S."/>
            <person name="Secka A."/>
            <person name="Antonio M."/>
            <person name="Oren A."/>
            <person name="Chaudhuri R.R."/>
            <person name="La Ragione R."/>
            <person name="Hildebrand F."/>
            <person name="Pallen M.J."/>
        </authorList>
    </citation>
    <scope>NUCLEOTIDE SEQUENCE</scope>
    <source>
        <strain evidence="12">ChiW4-1371</strain>
    </source>
</reference>
<protein>
    <recommendedName>
        <fullName evidence="10">Tyrosine--tRNA ligase</fullName>
        <ecNumber evidence="10">6.1.1.1</ecNumber>
    </recommendedName>
    <alternativeName>
        <fullName evidence="10">Tyrosyl-tRNA synthetase</fullName>
        <shortName evidence="10">TyrRS</shortName>
    </alternativeName>
</protein>
<evidence type="ECO:0000256" key="9">
    <source>
        <dbReference type="ARBA" id="ARBA00048248"/>
    </source>
</evidence>
<keyword evidence="6 11" id="KW-0694">RNA-binding</keyword>
<keyword evidence="2 10" id="KW-0963">Cytoplasm</keyword>
<dbReference type="EMBL" id="DXAQ01000159">
    <property type="protein sequence ID" value="HIZ90383.1"/>
    <property type="molecule type" value="Genomic_DNA"/>
</dbReference>
<comment type="catalytic activity">
    <reaction evidence="9 10">
        <text>tRNA(Tyr) + L-tyrosine + ATP = L-tyrosyl-tRNA(Tyr) + AMP + diphosphate + H(+)</text>
        <dbReference type="Rhea" id="RHEA:10220"/>
        <dbReference type="Rhea" id="RHEA-COMP:9706"/>
        <dbReference type="Rhea" id="RHEA-COMP:9707"/>
        <dbReference type="ChEBI" id="CHEBI:15378"/>
        <dbReference type="ChEBI" id="CHEBI:30616"/>
        <dbReference type="ChEBI" id="CHEBI:33019"/>
        <dbReference type="ChEBI" id="CHEBI:58315"/>
        <dbReference type="ChEBI" id="CHEBI:78442"/>
        <dbReference type="ChEBI" id="CHEBI:78536"/>
        <dbReference type="ChEBI" id="CHEBI:456215"/>
        <dbReference type="EC" id="6.1.1.1"/>
    </reaction>
</comment>
<dbReference type="CDD" id="cd00165">
    <property type="entry name" value="S4"/>
    <property type="match status" value="1"/>
</dbReference>
<dbReference type="EC" id="6.1.1.1" evidence="10"/>
<evidence type="ECO:0000256" key="1">
    <source>
        <dbReference type="ARBA" id="ARBA00011738"/>
    </source>
</evidence>
<evidence type="ECO:0000313" key="12">
    <source>
        <dbReference type="EMBL" id="HIZ90383.1"/>
    </source>
</evidence>
<dbReference type="GO" id="GO:0005829">
    <property type="term" value="C:cytosol"/>
    <property type="evidence" value="ECO:0007669"/>
    <property type="project" value="TreeGrafter"/>
</dbReference>
<accession>A0A9D2KDT9</accession>
<keyword evidence="3 10" id="KW-0436">Ligase</keyword>
<evidence type="ECO:0000256" key="5">
    <source>
        <dbReference type="ARBA" id="ARBA00022840"/>
    </source>
</evidence>
<dbReference type="GO" id="GO:0004831">
    <property type="term" value="F:tyrosine-tRNA ligase activity"/>
    <property type="evidence" value="ECO:0007669"/>
    <property type="project" value="UniProtKB-UniRule"/>
</dbReference>
<dbReference type="InterPro" id="IPR002307">
    <property type="entry name" value="Tyr-tRNA-ligase"/>
</dbReference>
<reference evidence="12" key="2">
    <citation type="submission" date="2021-04" db="EMBL/GenBank/DDBJ databases">
        <authorList>
            <person name="Gilroy R."/>
        </authorList>
    </citation>
    <scope>NUCLEOTIDE SEQUENCE</scope>
    <source>
        <strain evidence="12">ChiW4-1371</strain>
    </source>
</reference>
<evidence type="ECO:0000256" key="10">
    <source>
        <dbReference type="HAMAP-Rule" id="MF_02007"/>
    </source>
</evidence>
<evidence type="ECO:0000313" key="13">
    <source>
        <dbReference type="Proteomes" id="UP000824176"/>
    </source>
</evidence>
<dbReference type="Proteomes" id="UP000824176">
    <property type="component" value="Unassembled WGS sequence"/>
</dbReference>
<dbReference type="AlphaFoldDB" id="A0A9D2KDT9"/>
<dbReference type="Gene3D" id="3.10.290.10">
    <property type="entry name" value="RNA-binding S4 domain"/>
    <property type="match status" value="1"/>
</dbReference>
<dbReference type="InterPro" id="IPR036986">
    <property type="entry name" value="S4_RNA-bd_sf"/>
</dbReference>
<dbReference type="FunFam" id="3.40.50.620:FF:000061">
    <property type="entry name" value="Tyrosine--tRNA ligase"/>
    <property type="match status" value="1"/>
</dbReference>
<feature type="short sequence motif" description="'KMSKS' region" evidence="10">
    <location>
        <begin position="226"/>
        <end position="230"/>
    </location>
</feature>
<dbReference type="CDD" id="cd00805">
    <property type="entry name" value="TyrRS_core"/>
    <property type="match status" value="1"/>
</dbReference>
<dbReference type="PRINTS" id="PR01040">
    <property type="entry name" value="TRNASYNTHTYR"/>
</dbReference>
<keyword evidence="8 10" id="KW-0030">Aminoacyl-tRNA synthetase</keyword>
<dbReference type="InterPro" id="IPR024088">
    <property type="entry name" value="Tyr-tRNA-ligase_bac-type"/>
</dbReference>
<dbReference type="GO" id="GO:0006437">
    <property type="term" value="P:tyrosyl-tRNA aminoacylation"/>
    <property type="evidence" value="ECO:0007669"/>
    <property type="project" value="UniProtKB-UniRule"/>
</dbReference>
<dbReference type="PROSITE" id="PS00178">
    <property type="entry name" value="AA_TRNA_LIGASE_I"/>
    <property type="match status" value="1"/>
</dbReference>
<evidence type="ECO:0000256" key="8">
    <source>
        <dbReference type="ARBA" id="ARBA00023146"/>
    </source>
</evidence>
<keyword evidence="4 10" id="KW-0547">Nucleotide-binding</keyword>
<dbReference type="InterPro" id="IPR002305">
    <property type="entry name" value="aa-tRNA-synth_Ic"/>
</dbReference>
<sequence length="392" mass="44415">MQDIESQLALIKRGTAEIISEEDLIAKLKQNRPLNVKAGFDPTAPDLHLGHTVVLQKMKHFQELGHNVTFLIGDFTGMIGDPTGKSETRKPLTKEQVIANAETYKEQVFKILDPEKTKICFNSTWLEPLTMKETLSLMAKFTVARIIERDDFQKRYKAGEPIGMHEFMYPIMQGFDSVNMNTDVELGGTDQKFNLLVGRDLLRQYGKETQVAITMPIIEGLDGVQKMSKSLGNYVGISESPKEMFGKLMSITDDLMFRYYELLSDMSLQDIEKMKKDIETGDFHPMTAKKNLAKEIVARYHGTKAGAEAEEEFVRVFSNKNIPTDIEEYKIQGTFLDIILALNFASSKSEARRLAEQGGVHFENEKIYDLTTAPDHEGILKVGKRKFAKLIK</sequence>
<organism evidence="12 13">
    <name type="scientific">Candidatus Mucispirillum faecigallinarum</name>
    <dbReference type="NCBI Taxonomy" id="2838699"/>
    <lineage>
        <taxon>Bacteria</taxon>
        <taxon>Pseudomonadati</taxon>
        <taxon>Deferribacterota</taxon>
        <taxon>Deferribacteres</taxon>
        <taxon>Deferribacterales</taxon>
        <taxon>Mucispirillaceae</taxon>
        <taxon>Mucispirillum</taxon>
    </lineage>
</organism>
<dbReference type="Pfam" id="PF00579">
    <property type="entry name" value="tRNA-synt_1b"/>
    <property type="match status" value="1"/>
</dbReference>
<dbReference type="HAMAP" id="MF_02007">
    <property type="entry name" value="Tyr_tRNA_synth_type2"/>
    <property type="match status" value="1"/>
</dbReference>
<comment type="function">
    <text evidence="10">Catalyzes the attachment of tyrosine to tRNA(Tyr) in a two-step reaction: tyrosine is first activated by ATP to form Tyr-AMP and then transferred to the acceptor end of tRNA(Tyr).</text>
</comment>
<comment type="subunit">
    <text evidence="1 10">Homodimer.</text>
</comment>
<evidence type="ECO:0000256" key="3">
    <source>
        <dbReference type="ARBA" id="ARBA00022598"/>
    </source>
</evidence>
<dbReference type="GO" id="GO:0005524">
    <property type="term" value="F:ATP binding"/>
    <property type="evidence" value="ECO:0007669"/>
    <property type="project" value="UniProtKB-UniRule"/>
</dbReference>
<dbReference type="InterPro" id="IPR024108">
    <property type="entry name" value="Tyr-tRNA-ligase_bac_2"/>
</dbReference>
<gene>
    <name evidence="10" type="primary">tyrS</name>
    <name evidence="12" type="ORF">H9804_10590</name>
</gene>
<evidence type="ECO:0000256" key="6">
    <source>
        <dbReference type="ARBA" id="ARBA00022884"/>
    </source>
</evidence>
<comment type="similarity">
    <text evidence="10">Belongs to the class-I aminoacyl-tRNA synthetase family. TyrS type 2 subfamily.</text>
</comment>
<feature type="short sequence motif" description="'HIGH' region" evidence="10">
    <location>
        <begin position="42"/>
        <end position="51"/>
    </location>
</feature>
<dbReference type="FunFam" id="1.10.240.10:FF:000006">
    <property type="entry name" value="Tyrosine--tRNA ligase"/>
    <property type="match status" value="1"/>
</dbReference>
<name>A0A9D2KDT9_9BACT</name>
<feature type="binding site" evidence="10">
    <location>
        <position position="229"/>
    </location>
    <ligand>
        <name>ATP</name>
        <dbReference type="ChEBI" id="CHEBI:30616"/>
    </ligand>
</feature>